<protein>
    <submittedName>
        <fullName evidence="9">Exodeoxyribonuclease III</fullName>
    </submittedName>
</protein>
<gene>
    <name evidence="9" type="ORF">VV02_09970</name>
</gene>
<proteinExistence type="inferred from homology"/>
<dbReference type="InterPro" id="IPR036691">
    <property type="entry name" value="Endo/exonu/phosph_ase_sf"/>
</dbReference>
<keyword evidence="3" id="KW-0378">Hydrolase</keyword>
<sequence length="263" mass="28917">MRLITANVNGIRATVRRGGLDWLADQAPDVVTLQEVRATPEQLESALAPTAFVDWQVVHASGPAAGRAGVAVLSRHPVVRRSLDLADHPDLGRWVEADIATPGGAVITVISTYVFTGEAGTERQVEKLAYLDTISRRLATLRDGHAVLTGDLNICHTQRDLKNWKGNRGKSGFLPEEQSRLSEWFDDGWVDVGRAYAGDVDGPYTWWSWRGQAFDNDTGWRIDYQIASPSLATQVKHAEVGRAASYAERWSDHAAVIVDYAVD</sequence>
<dbReference type="AlphaFoldDB" id="A0A0K1JHD3"/>
<dbReference type="InterPro" id="IPR004808">
    <property type="entry name" value="AP_endonuc_1"/>
</dbReference>
<dbReference type="EMBL" id="CP011112">
    <property type="protein sequence ID" value="AKU16111.1"/>
    <property type="molecule type" value="Genomic_DNA"/>
</dbReference>
<dbReference type="PATRIC" id="fig|571913.6.peg.2035"/>
<feature type="binding site" evidence="6">
    <location>
        <position position="253"/>
    </location>
    <ligand>
        <name>Mg(2+)</name>
        <dbReference type="ChEBI" id="CHEBI:18420"/>
        <label>1</label>
    </ligand>
</feature>
<evidence type="ECO:0000256" key="1">
    <source>
        <dbReference type="ARBA" id="ARBA00007092"/>
    </source>
</evidence>
<keyword evidence="10" id="KW-1185">Reference proteome</keyword>
<dbReference type="PANTHER" id="PTHR43250:SF2">
    <property type="entry name" value="EXODEOXYRIBONUCLEASE III"/>
    <property type="match status" value="1"/>
</dbReference>
<feature type="binding site" evidence="6">
    <location>
        <position position="252"/>
    </location>
    <ligand>
        <name>Mg(2+)</name>
        <dbReference type="ChEBI" id="CHEBI:18420"/>
        <label>1</label>
    </ligand>
</feature>
<feature type="binding site" evidence="6">
    <location>
        <position position="35"/>
    </location>
    <ligand>
        <name>Mg(2+)</name>
        <dbReference type="ChEBI" id="CHEBI:18420"/>
        <label>1</label>
    </ligand>
</feature>
<accession>A0A0K1JHD3</accession>
<keyword evidence="2 6" id="KW-0479">Metal-binding</keyword>
<evidence type="ECO:0000256" key="6">
    <source>
        <dbReference type="PIRSR" id="PIRSR604808-2"/>
    </source>
</evidence>
<evidence type="ECO:0000256" key="4">
    <source>
        <dbReference type="ARBA" id="ARBA00022842"/>
    </source>
</evidence>
<evidence type="ECO:0000313" key="10">
    <source>
        <dbReference type="Proteomes" id="UP000066480"/>
    </source>
</evidence>
<feature type="binding site" evidence="6">
    <location>
        <position position="151"/>
    </location>
    <ligand>
        <name>Mg(2+)</name>
        <dbReference type="ChEBI" id="CHEBI:18420"/>
        <label>1</label>
    </ligand>
</feature>
<feature type="binding site" evidence="6">
    <location>
        <position position="153"/>
    </location>
    <ligand>
        <name>Mg(2+)</name>
        <dbReference type="ChEBI" id="CHEBI:18420"/>
        <label>1</label>
    </ligand>
</feature>
<keyword evidence="6" id="KW-0464">Manganese</keyword>
<name>A0A0K1JHD3_9MICO</name>
<dbReference type="SUPFAM" id="SSF56219">
    <property type="entry name" value="DNase I-like"/>
    <property type="match status" value="1"/>
</dbReference>
<dbReference type="Gene3D" id="3.60.10.10">
    <property type="entry name" value="Endonuclease/exonuclease/phosphatase"/>
    <property type="match status" value="1"/>
</dbReference>
<dbReference type="GO" id="GO:0006281">
    <property type="term" value="P:DNA repair"/>
    <property type="evidence" value="ECO:0007669"/>
    <property type="project" value="InterPro"/>
</dbReference>
<dbReference type="InterPro" id="IPR037493">
    <property type="entry name" value="ExoIII-like"/>
</dbReference>
<feature type="site" description="Important for catalytic activity" evidence="7">
    <location>
        <position position="223"/>
    </location>
</feature>
<feature type="domain" description="Endonuclease/exonuclease/phosphatase" evidence="8">
    <location>
        <begin position="4"/>
        <end position="253"/>
    </location>
</feature>
<dbReference type="NCBIfam" id="TIGR00633">
    <property type="entry name" value="xth"/>
    <property type="match status" value="1"/>
</dbReference>
<feature type="binding site" evidence="6">
    <location>
        <position position="7"/>
    </location>
    <ligand>
        <name>Mg(2+)</name>
        <dbReference type="ChEBI" id="CHEBI:18420"/>
        <label>1</label>
    </ligand>
</feature>
<dbReference type="OrthoDB" id="9803914at2"/>
<dbReference type="GO" id="GO:0008311">
    <property type="term" value="F:double-stranded DNA 3'-5' DNA exonuclease activity"/>
    <property type="evidence" value="ECO:0007669"/>
    <property type="project" value="InterPro"/>
</dbReference>
<dbReference type="GO" id="GO:0046872">
    <property type="term" value="F:metal ion binding"/>
    <property type="evidence" value="ECO:0007669"/>
    <property type="project" value="UniProtKB-KW"/>
</dbReference>
<dbReference type="Pfam" id="PF03372">
    <property type="entry name" value="Exo_endo_phos"/>
    <property type="match status" value="1"/>
</dbReference>
<comment type="similarity">
    <text evidence="1">Belongs to the DNA repair enzymes AP/ExoA family.</text>
</comment>
<feature type="active site" description="Proton acceptor" evidence="5">
    <location>
        <position position="253"/>
    </location>
</feature>
<evidence type="ECO:0000256" key="3">
    <source>
        <dbReference type="ARBA" id="ARBA00022801"/>
    </source>
</evidence>
<feature type="active site" evidence="5">
    <location>
        <position position="113"/>
    </location>
</feature>
<feature type="active site" description="Proton donor/acceptor" evidence="5">
    <location>
        <position position="151"/>
    </location>
</feature>
<dbReference type="PROSITE" id="PS51435">
    <property type="entry name" value="AP_NUCLEASE_F1_4"/>
    <property type="match status" value="1"/>
</dbReference>
<evidence type="ECO:0000256" key="5">
    <source>
        <dbReference type="PIRSR" id="PIRSR604808-1"/>
    </source>
</evidence>
<feature type="site" description="Transition state stabilizer" evidence="7">
    <location>
        <position position="153"/>
    </location>
</feature>
<dbReference type="STRING" id="571913.VV02_09970"/>
<evidence type="ECO:0000256" key="7">
    <source>
        <dbReference type="PIRSR" id="PIRSR604808-3"/>
    </source>
</evidence>
<keyword evidence="4 6" id="KW-0460">Magnesium</keyword>
<dbReference type="Proteomes" id="UP000066480">
    <property type="component" value="Chromosome"/>
</dbReference>
<dbReference type="RefSeq" id="WP_052591330.1">
    <property type="nucleotide sequence ID" value="NZ_CP011112.1"/>
</dbReference>
<reference evidence="9 10" key="1">
    <citation type="submission" date="2015-03" db="EMBL/GenBank/DDBJ databases">
        <title>Luteipulveratus halotolerans sp. nov., a novel actinobacterium (Dermacoccaceae) from Sarawak, Malaysia.</title>
        <authorList>
            <person name="Juboi H."/>
            <person name="Basik A."/>
            <person name="Shamsul S.S."/>
            <person name="Arnold P."/>
            <person name="Schmitt E.K."/>
            <person name="Sanglier J.-J."/>
            <person name="Yeo T."/>
        </authorList>
    </citation>
    <scope>NUCLEOTIDE SEQUENCE [LARGE SCALE GENOMIC DNA]</scope>
    <source>
        <strain evidence="9 10">MN07-A0370</strain>
    </source>
</reference>
<dbReference type="KEGG" id="lmoi:VV02_09970"/>
<dbReference type="PANTHER" id="PTHR43250">
    <property type="entry name" value="EXODEOXYRIBONUCLEASE III"/>
    <property type="match status" value="1"/>
</dbReference>
<evidence type="ECO:0000256" key="2">
    <source>
        <dbReference type="ARBA" id="ARBA00022723"/>
    </source>
</evidence>
<comment type="cofactor">
    <cofactor evidence="6">
        <name>Mg(2+)</name>
        <dbReference type="ChEBI" id="CHEBI:18420"/>
    </cofactor>
    <cofactor evidence="6">
        <name>Mn(2+)</name>
        <dbReference type="ChEBI" id="CHEBI:29035"/>
    </cofactor>
    <text evidence="6">Probably binds two magnesium or manganese ions per subunit.</text>
</comment>
<dbReference type="InterPro" id="IPR005135">
    <property type="entry name" value="Endo/exonuclease/phosphatase"/>
</dbReference>
<feature type="site" description="Interaction with DNA substrate" evidence="7">
    <location>
        <position position="253"/>
    </location>
</feature>
<evidence type="ECO:0000313" key="9">
    <source>
        <dbReference type="EMBL" id="AKU16111.1"/>
    </source>
</evidence>
<organism evidence="9 10">
    <name type="scientific">Luteipulveratus mongoliensis</name>
    <dbReference type="NCBI Taxonomy" id="571913"/>
    <lineage>
        <taxon>Bacteria</taxon>
        <taxon>Bacillati</taxon>
        <taxon>Actinomycetota</taxon>
        <taxon>Actinomycetes</taxon>
        <taxon>Micrococcales</taxon>
        <taxon>Dermacoccaceae</taxon>
        <taxon>Luteipulveratus</taxon>
    </lineage>
</organism>
<evidence type="ECO:0000259" key="8">
    <source>
        <dbReference type="Pfam" id="PF03372"/>
    </source>
</evidence>